<dbReference type="GO" id="GO:0000155">
    <property type="term" value="F:phosphorelay sensor kinase activity"/>
    <property type="evidence" value="ECO:0007669"/>
    <property type="project" value="InterPro"/>
</dbReference>
<dbReference type="RefSeq" id="WP_013260083.1">
    <property type="nucleotide sequence ID" value="NC_014365.1"/>
</dbReference>
<name>E1QM62_DESB2</name>
<dbReference type="PANTHER" id="PTHR44757">
    <property type="entry name" value="DIGUANYLATE CYCLASE DGCP"/>
    <property type="match status" value="1"/>
</dbReference>
<feature type="transmembrane region" description="Helical" evidence="3">
    <location>
        <begin position="126"/>
        <end position="144"/>
    </location>
</feature>
<dbReference type="InterPro" id="IPR036097">
    <property type="entry name" value="HisK_dim/P_sf"/>
</dbReference>
<keyword evidence="6" id="KW-1185">Reference proteome</keyword>
<evidence type="ECO:0000256" key="1">
    <source>
        <dbReference type="ARBA" id="ARBA00000085"/>
    </source>
</evidence>
<dbReference type="Gene3D" id="3.30.450.20">
    <property type="entry name" value="PAS domain"/>
    <property type="match status" value="1"/>
</dbReference>
<evidence type="ECO:0000256" key="2">
    <source>
        <dbReference type="ARBA" id="ARBA00012438"/>
    </source>
</evidence>
<dbReference type="EMBL" id="CP002085">
    <property type="protein sequence ID" value="ADK86647.1"/>
    <property type="molecule type" value="Genomic_DNA"/>
</dbReference>
<dbReference type="GO" id="GO:0006355">
    <property type="term" value="P:regulation of DNA-templated transcription"/>
    <property type="evidence" value="ECO:0007669"/>
    <property type="project" value="InterPro"/>
</dbReference>
<dbReference type="Proteomes" id="UP000009047">
    <property type="component" value="Chromosome"/>
</dbReference>
<dbReference type="CDD" id="cd00130">
    <property type="entry name" value="PAS"/>
    <property type="match status" value="1"/>
</dbReference>
<dbReference type="AlphaFoldDB" id="E1QM62"/>
<dbReference type="Pfam" id="PF00989">
    <property type="entry name" value="PAS"/>
    <property type="match status" value="1"/>
</dbReference>
<dbReference type="SMART" id="SM00091">
    <property type="entry name" value="PAS"/>
    <property type="match status" value="1"/>
</dbReference>
<protein>
    <recommendedName>
        <fullName evidence="2">histidine kinase</fullName>
        <ecNumber evidence="2">2.7.13.3</ecNumber>
    </recommendedName>
</protein>
<proteinExistence type="predicted"/>
<feature type="domain" description="PAS" evidence="4">
    <location>
        <begin position="217"/>
        <end position="287"/>
    </location>
</feature>
<evidence type="ECO:0000256" key="3">
    <source>
        <dbReference type="SAM" id="Phobius"/>
    </source>
</evidence>
<dbReference type="InterPro" id="IPR052155">
    <property type="entry name" value="Biofilm_reg_signaling"/>
</dbReference>
<feature type="transmembrane region" description="Helical" evidence="3">
    <location>
        <begin position="101"/>
        <end position="120"/>
    </location>
</feature>
<dbReference type="Gene3D" id="1.10.287.130">
    <property type="match status" value="1"/>
</dbReference>
<keyword evidence="3" id="KW-0472">Membrane</keyword>
<sequence length="444" mass="48602">MTKQAVADPASRGQALTWAGEFADPAWELAYQEHSWPELSRLIRLSAMIGGIMFFAAGVVDYLAMGPGRAFLLCQAARLASLAVAMLPWAMARRPAYSPNISWAVLAMELGFGLTLALVVGHKTAGPGTMPSTMIIMVVVFYVIPPVRLAALTLGGVVVSALCLATLGLTNHGVDFKYILNTALLMVLVNMFGVLLVGRQNALRRRSFEQMRRLADAEGKYRLVVENAVEGIVVVDEDRVLYVNPWVEHVTGLPRERLIGRPFTAVIDPDDRQSVAGSHARRMAESRAYGAKRFRVGAVDGRLAWVEATGVFVQWEGRPAALYFLSDITDRLLAEEQERLNQKVEAAIQTAGAACHELNQPLQTVLMQAELIMLALDDSHPLHGRMSRIIEAANQMARVTQRLNRITSFHTKVYIGREMILDLERSTAEQPAAGAPPAPPEAAT</sequence>
<comment type="catalytic activity">
    <reaction evidence="1">
        <text>ATP + protein L-histidine = ADP + protein N-phospho-L-histidine.</text>
        <dbReference type="EC" id="2.7.13.3"/>
    </reaction>
</comment>
<keyword evidence="3" id="KW-1133">Transmembrane helix</keyword>
<feature type="transmembrane region" description="Helical" evidence="3">
    <location>
        <begin position="151"/>
        <end position="170"/>
    </location>
</feature>
<gene>
    <name evidence="5" type="ordered locus">Deba_3294</name>
</gene>
<dbReference type="NCBIfam" id="TIGR00229">
    <property type="entry name" value="sensory_box"/>
    <property type="match status" value="1"/>
</dbReference>
<evidence type="ECO:0000313" key="5">
    <source>
        <dbReference type="EMBL" id="ADK86647.1"/>
    </source>
</evidence>
<evidence type="ECO:0000313" key="6">
    <source>
        <dbReference type="Proteomes" id="UP000009047"/>
    </source>
</evidence>
<feature type="transmembrane region" description="Helical" evidence="3">
    <location>
        <begin position="176"/>
        <end position="197"/>
    </location>
</feature>
<organism evidence="5 6">
    <name type="scientific">Desulfarculus baarsii (strain ATCC 33931 / DSM 2075 / LMG 7858 / VKM B-1802 / 2st14)</name>
    <dbReference type="NCBI Taxonomy" id="644282"/>
    <lineage>
        <taxon>Bacteria</taxon>
        <taxon>Pseudomonadati</taxon>
        <taxon>Thermodesulfobacteriota</taxon>
        <taxon>Desulfarculia</taxon>
        <taxon>Desulfarculales</taxon>
        <taxon>Desulfarculaceae</taxon>
        <taxon>Desulfarculus</taxon>
    </lineage>
</organism>
<dbReference type="InterPro" id="IPR035965">
    <property type="entry name" value="PAS-like_dom_sf"/>
</dbReference>
<evidence type="ECO:0000259" key="4">
    <source>
        <dbReference type="PROSITE" id="PS50112"/>
    </source>
</evidence>
<dbReference type="OrthoDB" id="5419039at2"/>
<accession>E1QM62</accession>
<dbReference type="KEGG" id="dbr:Deba_3294"/>
<dbReference type="PROSITE" id="PS50112">
    <property type="entry name" value="PAS"/>
    <property type="match status" value="1"/>
</dbReference>
<dbReference type="InterPro" id="IPR013767">
    <property type="entry name" value="PAS_fold"/>
</dbReference>
<dbReference type="eggNOG" id="COG2202">
    <property type="taxonomic scope" value="Bacteria"/>
</dbReference>
<dbReference type="SUPFAM" id="SSF55785">
    <property type="entry name" value="PYP-like sensor domain (PAS domain)"/>
    <property type="match status" value="1"/>
</dbReference>
<keyword evidence="3" id="KW-0812">Transmembrane</keyword>
<dbReference type="HOGENOM" id="CLU_616393_0_0_7"/>
<dbReference type="PANTHER" id="PTHR44757:SF2">
    <property type="entry name" value="BIOFILM ARCHITECTURE MAINTENANCE PROTEIN MBAA"/>
    <property type="match status" value="1"/>
</dbReference>
<dbReference type="EC" id="2.7.13.3" evidence="2"/>
<dbReference type="CDD" id="cd00082">
    <property type="entry name" value="HisKA"/>
    <property type="match status" value="1"/>
</dbReference>
<dbReference type="SUPFAM" id="SSF47384">
    <property type="entry name" value="Homodimeric domain of signal transducing histidine kinase"/>
    <property type="match status" value="1"/>
</dbReference>
<dbReference type="STRING" id="644282.Deba_3294"/>
<reference evidence="5 6" key="1">
    <citation type="journal article" date="2010" name="Stand. Genomic Sci.">
        <title>Complete genome sequence of Desulfarculus baarsii type strain (2st14).</title>
        <authorList>
            <person name="Sun H."/>
            <person name="Spring S."/>
            <person name="Lapidus A."/>
            <person name="Davenport K."/>
            <person name="Del Rio T.G."/>
            <person name="Tice H."/>
            <person name="Nolan M."/>
            <person name="Copeland A."/>
            <person name="Cheng J.F."/>
            <person name="Lucas S."/>
            <person name="Tapia R."/>
            <person name="Goodwin L."/>
            <person name="Pitluck S."/>
            <person name="Ivanova N."/>
            <person name="Pagani I."/>
            <person name="Mavromatis K."/>
            <person name="Ovchinnikova G."/>
            <person name="Pati A."/>
            <person name="Chen A."/>
            <person name="Palaniappan K."/>
            <person name="Hauser L."/>
            <person name="Chang Y.J."/>
            <person name="Jeffries C.D."/>
            <person name="Detter J.C."/>
            <person name="Han C."/>
            <person name="Rohde M."/>
            <person name="Brambilla E."/>
            <person name="Goker M."/>
            <person name="Woyke T."/>
            <person name="Bristow J."/>
            <person name="Eisen J.A."/>
            <person name="Markowitz V."/>
            <person name="Hugenholtz P."/>
            <person name="Kyrpides N.C."/>
            <person name="Klenk H.P."/>
            <person name="Land M."/>
        </authorList>
    </citation>
    <scope>NUCLEOTIDE SEQUENCE [LARGE SCALE GENOMIC DNA]</scope>
    <source>
        <strain evidence="6">ATCC 33931 / DSM 2075 / LMG 7858 / VKM B-1802 / 2st14</strain>
    </source>
</reference>
<feature type="transmembrane region" description="Helical" evidence="3">
    <location>
        <begin position="42"/>
        <end position="64"/>
    </location>
</feature>
<dbReference type="InterPro" id="IPR000014">
    <property type="entry name" value="PAS"/>
</dbReference>
<dbReference type="InterPro" id="IPR003661">
    <property type="entry name" value="HisK_dim/P_dom"/>
</dbReference>